<keyword evidence="4" id="KW-1185">Reference proteome</keyword>
<name>A0ABT2RL79_9FIRM</name>
<sequence length="143" mass="16591">MKYRPEYDPKVIGKNLKRLREAKNLSVNEVREYLRLSKQAVYNYESGKRYPQSDTMFALMELYEADLHDIIDEHVEVSAIMDMPCNALEESEQTICKEASCDVLENTEPEAVQGIEMVVTNVISIEERRKKYAELLGKYYKAG</sequence>
<dbReference type="Proteomes" id="UP001652431">
    <property type="component" value="Unassembled WGS sequence"/>
</dbReference>
<evidence type="ECO:0000313" key="3">
    <source>
        <dbReference type="EMBL" id="MCU6686101.1"/>
    </source>
</evidence>
<dbReference type="PANTHER" id="PTHR46558:SF4">
    <property type="entry name" value="DNA-BIDING PHAGE PROTEIN"/>
    <property type="match status" value="1"/>
</dbReference>
<feature type="domain" description="HTH cro/C1-type" evidence="2">
    <location>
        <begin position="16"/>
        <end position="70"/>
    </location>
</feature>
<dbReference type="Gene3D" id="1.10.260.40">
    <property type="entry name" value="lambda repressor-like DNA-binding domains"/>
    <property type="match status" value="1"/>
</dbReference>
<dbReference type="EMBL" id="JAOQJU010000004">
    <property type="protein sequence ID" value="MCU6686101.1"/>
    <property type="molecule type" value="Genomic_DNA"/>
</dbReference>
<dbReference type="Pfam" id="PF01381">
    <property type="entry name" value="HTH_3"/>
    <property type="match status" value="1"/>
</dbReference>
<evidence type="ECO:0000259" key="2">
    <source>
        <dbReference type="PROSITE" id="PS50943"/>
    </source>
</evidence>
<dbReference type="SMART" id="SM00530">
    <property type="entry name" value="HTH_XRE"/>
    <property type="match status" value="1"/>
</dbReference>
<evidence type="ECO:0000313" key="4">
    <source>
        <dbReference type="Proteomes" id="UP001652431"/>
    </source>
</evidence>
<keyword evidence="1" id="KW-0238">DNA-binding</keyword>
<protein>
    <submittedName>
        <fullName evidence="3">Helix-turn-helix domain-containing protein</fullName>
    </submittedName>
</protein>
<dbReference type="SUPFAM" id="SSF47413">
    <property type="entry name" value="lambda repressor-like DNA-binding domains"/>
    <property type="match status" value="1"/>
</dbReference>
<proteinExistence type="predicted"/>
<dbReference type="InterPro" id="IPR001387">
    <property type="entry name" value="Cro/C1-type_HTH"/>
</dbReference>
<reference evidence="3 4" key="1">
    <citation type="journal article" date="2021" name="ISME Commun">
        <title>Automated analysis of genomic sequences facilitates high-throughput and comprehensive description of bacteria.</title>
        <authorList>
            <person name="Hitch T.C.A."/>
        </authorList>
    </citation>
    <scope>NUCLEOTIDE SEQUENCE [LARGE SCALE GENOMIC DNA]</scope>
    <source>
        <strain evidence="3 4">Sanger_03</strain>
    </source>
</reference>
<dbReference type="PROSITE" id="PS50943">
    <property type="entry name" value="HTH_CROC1"/>
    <property type="match status" value="1"/>
</dbReference>
<dbReference type="PANTHER" id="PTHR46558">
    <property type="entry name" value="TRACRIPTIONAL REGULATORY PROTEIN-RELATED-RELATED"/>
    <property type="match status" value="1"/>
</dbReference>
<evidence type="ECO:0000256" key="1">
    <source>
        <dbReference type="ARBA" id="ARBA00023125"/>
    </source>
</evidence>
<dbReference type="CDD" id="cd00093">
    <property type="entry name" value="HTH_XRE"/>
    <property type="match status" value="1"/>
</dbReference>
<accession>A0ABT2RL79</accession>
<gene>
    <name evidence="3" type="ORF">OCV99_05940</name>
</gene>
<organism evidence="3 4">
    <name type="scientific">Dorea acetigenes</name>
    <dbReference type="NCBI Taxonomy" id="2981787"/>
    <lineage>
        <taxon>Bacteria</taxon>
        <taxon>Bacillati</taxon>
        <taxon>Bacillota</taxon>
        <taxon>Clostridia</taxon>
        <taxon>Lachnospirales</taxon>
        <taxon>Lachnospiraceae</taxon>
        <taxon>Dorea</taxon>
    </lineage>
</organism>
<comment type="caution">
    <text evidence="3">The sequence shown here is derived from an EMBL/GenBank/DDBJ whole genome shotgun (WGS) entry which is preliminary data.</text>
</comment>
<dbReference type="RefSeq" id="WP_158369113.1">
    <property type="nucleotide sequence ID" value="NZ_JAOQJU010000004.1"/>
</dbReference>
<dbReference type="InterPro" id="IPR010982">
    <property type="entry name" value="Lambda_DNA-bd_dom_sf"/>
</dbReference>